<dbReference type="EMBL" id="ANAH02000001">
    <property type="protein sequence ID" value="EPX65111.1"/>
    <property type="molecule type" value="Genomic_DNA"/>
</dbReference>
<evidence type="ECO:0000256" key="3">
    <source>
        <dbReference type="ARBA" id="ARBA00012438"/>
    </source>
</evidence>
<comment type="caution">
    <text evidence="14">The sequence shown here is derived from an EMBL/GenBank/DDBJ whole genome shotgun (WGS) entry which is preliminary data.</text>
</comment>
<dbReference type="InterPro" id="IPR036890">
    <property type="entry name" value="HATPase_C_sf"/>
</dbReference>
<gene>
    <name evidence="14" type="ORF">D187_000536</name>
</gene>
<keyword evidence="6" id="KW-0808">Transferase</keyword>
<dbReference type="InterPro" id="IPR005467">
    <property type="entry name" value="His_kinase_dom"/>
</dbReference>
<evidence type="ECO:0000256" key="6">
    <source>
        <dbReference type="ARBA" id="ARBA00022679"/>
    </source>
</evidence>
<comment type="catalytic activity">
    <reaction evidence="1">
        <text>ATP + protein L-histidine = ADP + protein N-phospho-L-histidine.</text>
        <dbReference type="EC" id="2.7.13.3"/>
    </reaction>
</comment>
<evidence type="ECO:0000256" key="7">
    <source>
        <dbReference type="ARBA" id="ARBA00022741"/>
    </source>
</evidence>
<dbReference type="Pfam" id="PF02518">
    <property type="entry name" value="HATPase_c"/>
    <property type="match status" value="1"/>
</dbReference>
<organism evidence="14 15">
    <name type="scientific">Cystobacter fuscus (strain ATCC 25194 / DSM 2262 / NBRC 100088 / M29)</name>
    <dbReference type="NCBI Taxonomy" id="1242864"/>
    <lineage>
        <taxon>Bacteria</taxon>
        <taxon>Pseudomonadati</taxon>
        <taxon>Myxococcota</taxon>
        <taxon>Myxococcia</taxon>
        <taxon>Myxococcales</taxon>
        <taxon>Cystobacterineae</taxon>
        <taxon>Archangiaceae</taxon>
        <taxon>Cystobacter</taxon>
    </lineage>
</organism>
<keyword evidence="10" id="KW-0902">Two-component regulatory system</keyword>
<keyword evidence="7" id="KW-0547">Nucleotide-binding</keyword>
<accession>S9PQ30</accession>
<dbReference type="GO" id="GO:0000155">
    <property type="term" value="F:phosphorelay sensor kinase activity"/>
    <property type="evidence" value="ECO:0007669"/>
    <property type="project" value="TreeGrafter"/>
</dbReference>
<evidence type="ECO:0000256" key="9">
    <source>
        <dbReference type="ARBA" id="ARBA00022840"/>
    </source>
</evidence>
<evidence type="ECO:0000313" key="14">
    <source>
        <dbReference type="EMBL" id="EPX65111.1"/>
    </source>
</evidence>
<evidence type="ECO:0000256" key="8">
    <source>
        <dbReference type="ARBA" id="ARBA00022777"/>
    </source>
</evidence>
<feature type="domain" description="Histidine kinase" evidence="13">
    <location>
        <begin position="1"/>
        <end position="158"/>
    </location>
</feature>
<keyword evidence="8" id="KW-0418">Kinase</keyword>
<evidence type="ECO:0000313" key="15">
    <source>
        <dbReference type="Proteomes" id="UP000011682"/>
    </source>
</evidence>
<reference evidence="14" key="1">
    <citation type="submission" date="2013-05" db="EMBL/GenBank/DDBJ databases">
        <title>Genome assembly of Cystobacter fuscus DSM 2262.</title>
        <authorList>
            <person name="Sharma G."/>
            <person name="Khatri I."/>
            <person name="Kaur C."/>
            <person name="Mayilraj S."/>
            <person name="Subramanian S."/>
        </authorList>
    </citation>
    <scope>NUCLEOTIDE SEQUENCE [LARGE SCALE GENOMIC DNA]</scope>
    <source>
        <strain evidence="14">DSM 2262</strain>
    </source>
</reference>
<keyword evidence="11" id="KW-0472">Membrane</keyword>
<evidence type="ECO:0000256" key="4">
    <source>
        <dbReference type="ARBA" id="ARBA00022475"/>
    </source>
</evidence>
<dbReference type="GO" id="GO:0005524">
    <property type="term" value="F:ATP binding"/>
    <property type="evidence" value="ECO:0007669"/>
    <property type="project" value="UniProtKB-KW"/>
</dbReference>
<dbReference type="CDD" id="cd00075">
    <property type="entry name" value="HATPase"/>
    <property type="match status" value="1"/>
</dbReference>
<keyword evidence="4" id="KW-1003">Cell membrane</keyword>
<dbReference type="SMART" id="SM00387">
    <property type="entry name" value="HATPase_c"/>
    <property type="match status" value="1"/>
</dbReference>
<dbReference type="EC" id="2.7.13.3" evidence="3"/>
<keyword evidence="15" id="KW-1185">Reference proteome</keyword>
<evidence type="ECO:0000256" key="10">
    <source>
        <dbReference type="ARBA" id="ARBA00023012"/>
    </source>
</evidence>
<dbReference type="SUPFAM" id="SSF55874">
    <property type="entry name" value="ATPase domain of HSP90 chaperone/DNA topoisomerase II/histidine kinase"/>
    <property type="match status" value="1"/>
</dbReference>
<evidence type="ECO:0000256" key="5">
    <source>
        <dbReference type="ARBA" id="ARBA00022553"/>
    </source>
</evidence>
<protein>
    <recommendedName>
        <fullName evidence="3">histidine kinase</fullName>
        <ecNumber evidence="3">2.7.13.3</ecNumber>
    </recommendedName>
</protein>
<dbReference type="Proteomes" id="UP000011682">
    <property type="component" value="Unassembled WGS sequence"/>
</dbReference>
<dbReference type="PANTHER" id="PTHR43547:SF2">
    <property type="entry name" value="HYBRID SIGNAL TRANSDUCTION HISTIDINE KINASE C"/>
    <property type="match status" value="1"/>
</dbReference>
<dbReference type="InterPro" id="IPR004358">
    <property type="entry name" value="Sig_transdc_His_kin-like_C"/>
</dbReference>
<dbReference type="PRINTS" id="PR00344">
    <property type="entry name" value="BCTRLSENSOR"/>
</dbReference>
<dbReference type="OrthoDB" id="9815202at2"/>
<evidence type="ECO:0000259" key="13">
    <source>
        <dbReference type="PROSITE" id="PS50109"/>
    </source>
</evidence>
<dbReference type="RefSeq" id="WP_002623073.1">
    <property type="nucleotide sequence ID" value="NZ_ANAH02000001.1"/>
</dbReference>
<dbReference type="PROSITE" id="PS50109">
    <property type="entry name" value="HIS_KIN"/>
    <property type="match status" value="1"/>
</dbReference>
<dbReference type="InterPro" id="IPR003594">
    <property type="entry name" value="HATPase_dom"/>
</dbReference>
<evidence type="ECO:0000256" key="1">
    <source>
        <dbReference type="ARBA" id="ARBA00000085"/>
    </source>
</evidence>
<dbReference type="FunFam" id="3.30.565.10:FF:000023">
    <property type="entry name" value="PAS domain-containing sensor histidine kinase"/>
    <property type="match status" value="1"/>
</dbReference>
<proteinExistence type="predicted"/>
<comment type="subcellular location">
    <subcellularLocation>
        <location evidence="2">Cell membrane</location>
    </subcellularLocation>
</comment>
<feature type="region of interest" description="Disordered" evidence="12">
    <location>
        <begin position="159"/>
        <end position="178"/>
    </location>
</feature>
<name>S9PQ30_CYSF2</name>
<evidence type="ECO:0000256" key="11">
    <source>
        <dbReference type="ARBA" id="ARBA00023136"/>
    </source>
</evidence>
<evidence type="ECO:0000256" key="2">
    <source>
        <dbReference type="ARBA" id="ARBA00004236"/>
    </source>
</evidence>
<dbReference type="PANTHER" id="PTHR43547">
    <property type="entry name" value="TWO-COMPONENT HISTIDINE KINASE"/>
    <property type="match status" value="1"/>
</dbReference>
<keyword evidence="5" id="KW-0597">Phosphoprotein</keyword>
<dbReference type="GO" id="GO:0005886">
    <property type="term" value="C:plasma membrane"/>
    <property type="evidence" value="ECO:0007669"/>
    <property type="project" value="UniProtKB-SubCell"/>
</dbReference>
<evidence type="ECO:0000256" key="12">
    <source>
        <dbReference type="SAM" id="MobiDB-lite"/>
    </source>
</evidence>
<dbReference type="AlphaFoldDB" id="S9PQ30"/>
<sequence length="178" mass="19702">MTAGRLELKRQTVDIVELVRGAVGTLDEELRQSGVRMRVHAQGRVEGSWDRLRLEQVIDNLLSNAVKYGKGQPVDLTVCTDGTTAKLVVRDQGVGIAPEDQERLFERFERVRLDRDVNGYGVGLWIVRRVVEAHGGRVSVESRLGEGASFTVLLPLRVPAPPGRNQETDKESCPPAVH</sequence>
<dbReference type="eggNOG" id="COG2205">
    <property type="taxonomic scope" value="Bacteria"/>
</dbReference>
<keyword evidence="9" id="KW-0067">ATP-binding</keyword>
<dbReference type="Gene3D" id="3.30.565.10">
    <property type="entry name" value="Histidine kinase-like ATPase, C-terminal domain"/>
    <property type="match status" value="1"/>
</dbReference>